<accession>A0AC34F9E0</accession>
<evidence type="ECO:0000313" key="1">
    <source>
        <dbReference type="Proteomes" id="UP000887579"/>
    </source>
</evidence>
<protein>
    <submittedName>
        <fullName evidence="2">Uncharacterized protein</fullName>
    </submittedName>
</protein>
<organism evidence="1 2">
    <name type="scientific">Panagrolaimus sp. ES5</name>
    <dbReference type="NCBI Taxonomy" id="591445"/>
    <lineage>
        <taxon>Eukaryota</taxon>
        <taxon>Metazoa</taxon>
        <taxon>Ecdysozoa</taxon>
        <taxon>Nematoda</taxon>
        <taxon>Chromadorea</taxon>
        <taxon>Rhabditida</taxon>
        <taxon>Tylenchina</taxon>
        <taxon>Panagrolaimomorpha</taxon>
        <taxon>Panagrolaimoidea</taxon>
        <taxon>Panagrolaimidae</taxon>
        <taxon>Panagrolaimus</taxon>
    </lineage>
</organism>
<sequence>MKVFIVLILISAAFLNIAYARSLQDLYEAMEVKLFDDIRQKDFVGAGAPPAFVEVKPQPPILPPKIGFGKLARGKYVPFQLLASSAKDNELIKKPKTVSTIMNRIRAGRL</sequence>
<dbReference type="Proteomes" id="UP000887579">
    <property type="component" value="Unplaced"/>
</dbReference>
<proteinExistence type="predicted"/>
<name>A0AC34F9E0_9BILA</name>
<evidence type="ECO:0000313" key="2">
    <source>
        <dbReference type="WBParaSite" id="ES5_v2.g13867.t1"/>
    </source>
</evidence>
<dbReference type="WBParaSite" id="ES5_v2.g13867.t1">
    <property type="protein sequence ID" value="ES5_v2.g13867.t1"/>
    <property type="gene ID" value="ES5_v2.g13867"/>
</dbReference>
<reference evidence="2" key="1">
    <citation type="submission" date="2022-11" db="UniProtKB">
        <authorList>
            <consortium name="WormBaseParasite"/>
        </authorList>
    </citation>
    <scope>IDENTIFICATION</scope>
</reference>